<gene>
    <name evidence="1" type="ORF">V6N11_079715</name>
</gene>
<proteinExistence type="predicted"/>
<organism evidence="1 2">
    <name type="scientific">Hibiscus sabdariffa</name>
    <name type="common">roselle</name>
    <dbReference type="NCBI Taxonomy" id="183260"/>
    <lineage>
        <taxon>Eukaryota</taxon>
        <taxon>Viridiplantae</taxon>
        <taxon>Streptophyta</taxon>
        <taxon>Embryophyta</taxon>
        <taxon>Tracheophyta</taxon>
        <taxon>Spermatophyta</taxon>
        <taxon>Magnoliopsida</taxon>
        <taxon>eudicotyledons</taxon>
        <taxon>Gunneridae</taxon>
        <taxon>Pentapetalae</taxon>
        <taxon>rosids</taxon>
        <taxon>malvids</taxon>
        <taxon>Malvales</taxon>
        <taxon>Malvaceae</taxon>
        <taxon>Malvoideae</taxon>
        <taxon>Hibiscus</taxon>
    </lineage>
</organism>
<evidence type="ECO:0000313" key="2">
    <source>
        <dbReference type="Proteomes" id="UP001396334"/>
    </source>
</evidence>
<sequence length="95" mass="10765">MLLQQTSERQTINRLMQDGLFPQLKNPTSVQTDVTANGRWLPTMPNGALIYPSSHLVAYYETSNGVDLNYLALEYWCQPCDASRDRYSPHRAASS</sequence>
<keyword evidence="2" id="KW-1185">Reference proteome</keyword>
<protein>
    <submittedName>
        <fullName evidence="1">Uncharacterized protein</fullName>
    </submittedName>
</protein>
<reference evidence="1 2" key="1">
    <citation type="journal article" date="2024" name="G3 (Bethesda)">
        <title>Genome assembly of Hibiscus sabdariffa L. provides insights into metabolisms of medicinal natural products.</title>
        <authorList>
            <person name="Kim T."/>
        </authorList>
    </citation>
    <scope>NUCLEOTIDE SEQUENCE [LARGE SCALE GENOMIC DNA]</scope>
    <source>
        <strain evidence="1">TK-2024</strain>
        <tissue evidence="1">Old leaves</tissue>
    </source>
</reference>
<evidence type="ECO:0000313" key="1">
    <source>
        <dbReference type="EMBL" id="KAK9017233.1"/>
    </source>
</evidence>
<comment type="caution">
    <text evidence="1">The sequence shown here is derived from an EMBL/GenBank/DDBJ whole genome shotgun (WGS) entry which is preliminary data.</text>
</comment>
<name>A0ABR2RWA4_9ROSI</name>
<dbReference type="EMBL" id="JBBPBN010000020">
    <property type="protein sequence ID" value="KAK9017233.1"/>
    <property type="molecule type" value="Genomic_DNA"/>
</dbReference>
<dbReference type="Proteomes" id="UP001396334">
    <property type="component" value="Unassembled WGS sequence"/>
</dbReference>
<accession>A0ABR2RWA4</accession>